<evidence type="ECO:0008006" key="4">
    <source>
        <dbReference type="Google" id="ProtNLM"/>
    </source>
</evidence>
<feature type="signal peptide" evidence="1">
    <location>
        <begin position="1"/>
        <end position="34"/>
    </location>
</feature>
<proteinExistence type="predicted"/>
<sequence>MRPPTRQTLTAGTVIATAAMLLAGCAARGLPVHADVEWEGTNTGPHEDDPRVKILREYVVQLNAADNALNYSDDALTSLATEWGLESSASNTAGSATGFWGDSVTLWEGPTSFSVVGIEDLPYERAEVTVCERWAPWWSLDKRHSETSELVDERDGMYRFEQPEFTISEYELVKRDGRWWIDGGGHGFGGDACDPGKIAIGTYTTPPDLDLLRKATPDMVIGPDGRPADS</sequence>
<protein>
    <recommendedName>
        <fullName evidence="4">Lipoprotein</fullName>
    </recommendedName>
</protein>
<evidence type="ECO:0000313" key="2">
    <source>
        <dbReference type="EMBL" id="GAA1865873.1"/>
    </source>
</evidence>
<reference evidence="2 3" key="1">
    <citation type="journal article" date="2019" name="Int. J. Syst. Evol. Microbiol.">
        <title>The Global Catalogue of Microorganisms (GCM) 10K type strain sequencing project: providing services to taxonomists for standard genome sequencing and annotation.</title>
        <authorList>
            <consortium name="The Broad Institute Genomics Platform"/>
            <consortium name="The Broad Institute Genome Sequencing Center for Infectious Disease"/>
            <person name="Wu L."/>
            <person name="Ma J."/>
        </authorList>
    </citation>
    <scope>NUCLEOTIDE SEQUENCE [LARGE SCALE GENOMIC DNA]</scope>
    <source>
        <strain evidence="2 3">JCM 14326</strain>
    </source>
</reference>
<dbReference type="Proteomes" id="UP001501094">
    <property type="component" value="Unassembled WGS sequence"/>
</dbReference>
<dbReference type="EMBL" id="BAAANL010000005">
    <property type="protein sequence ID" value="GAA1865873.1"/>
    <property type="molecule type" value="Genomic_DNA"/>
</dbReference>
<comment type="caution">
    <text evidence="2">The sequence shown here is derived from an EMBL/GenBank/DDBJ whole genome shotgun (WGS) entry which is preliminary data.</text>
</comment>
<accession>A0ABN2NGP8</accession>
<keyword evidence="3" id="KW-1185">Reference proteome</keyword>
<evidence type="ECO:0000256" key="1">
    <source>
        <dbReference type="SAM" id="SignalP"/>
    </source>
</evidence>
<gene>
    <name evidence="2" type="ORF">GCM10009751_24960</name>
</gene>
<feature type="chain" id="PRO_5045665160" description="Lipoprotein" evidence="1">
    <location>
        <begin position="35"/>
        <end position="230"/>
    </location>
</feature>
<keyword evidence="1" id="KW-0732">Signal</keyword>
<name>A0ABN2NGP8_9MICO</name>
<evidence type="ECO:0000313" key="3">
    <source>
        <dbReference type="Proteomes" id="UP001501094"/>
    </source>
</evidence>
<organism evidence="2 3">
    <name type="scientific">Myceligenerans crystallogenes</name>
    <dbReference type="NCBI Taxonomy" id="316335"/>
    <lineage>
        <taxon>Bacteria</taxon>
        <taxon>Bacillati</taxon>
        <taxon>Actinomycetota</taxon>
        <taxon>Actinomycetes</taxon>
        <taxon>Micrococcales</taxon>
        <taxon>Promicromonosporaceae</taxon>
        <taxon>Myceligenerans</taxon>
    </lineage>
</organism>
<dbReference type="PROSITE" id="PS51257">
    <property type="entry name" value="PROKAR_LIPOPROTEIN"/>
    <property type="match status" value="1"/>
</dbReference>
<dbReference type="RefSeq" id="WP_344103287.1">
    <property type="nucleotide sequence ID" value="NZ_BAAANL010000005.1"/>
</dbReference>